<dbReference type="AlphaFoldDB" id="A0A3N6P231"/>
<evidence type="ECO:0000313" key="5">
    <source>
        <dbReference type="Proteomes" id="UP000269154"/>
    </source>
</evidence>
<dbReference type="InterPro" id="IPR016024">
    <property type="entry name" value="ARM-type_fold"/>
</dbReference>
<keyword evidence="1" id="KW-0042">Antenna complex</keyword>
<evidence type="ECO:0000256" key="2">
    <source>
        <dbReference type="ARBA" id="ARBA00022738"/>
    </source>
</evidence>
<proteinExistence type="predicted"/>
<dbReference type="InterPro" id="IPR011989">
    <property type="entry name" value="ARM-like"/>
</dbReference>
<sequence length="133" mass="14280">MSRTTNLATEPLPPIFLRSSNLSRTVAPGANKLRTSLLPLLQDEKPGVRSSATQVLGNLGNDSEPVVQALLPLLQDEDSLVRYSAAEALVKLGNGSEPVVQVLLALLLDEDLWVRDSAAEALKKLGINSKLEK</sequence>
<keyword evidence="2" id="KW-0605">Phycobilisome</keyword>
<dbReference type="OrthoDB" id="507160at2"/>
<dbReference type="EMBL" id="RCBY01000278">
    <property type="protein sequence ID" value="RQH26175.1"/>
    <property type="molecule type" value="Genomic_DNA"/>
</dbReference>
<dbReference type="Proteomes" id="UP000269154">
    <property type="component" value="Unassembled WGS sequence"/>
</dbReference>
<dbReference type="PANTHER" id="PTHR12697:SF5">
    <property type="entry name" value="DEOXYHYPUSINE HYDROXYLASE"/>
    <property type="match status" value="1"/>
</dbReference>
<dbReference type="PROSITE" id="PS50077">
    <property type="entry name" value="HEAT_REPEAT"/>
    <property type="match status" value="1"/>
</dbReference>
<organism evidence="4 5">
    <name type="scientific">Okeania hirsuta</name>
    <dbReference type="NCBI Taxonomy" id="1458930"/>
    <lineage>
        <taxon>Bacteria</taxon>
        <taxon>Bacillati</taxon>
        <taxon>Cyanobacteriota</taxon>
        <taxon>Cyanophyceae</taxon>
        <taxon>Oscillatoriophycideae</taxon>
        <taxon>Oscillatoriales</taxon>
        <taxon>Microcoleaceae</taxon>
        <taxon>Okeania</taxon>
    </lineage>
</organism>
<accession>A0A3N6P231</accession>
<dbReference type="GO" id="GO:0016491">
    <property type="term" value="F:oxidoreductase activity"/>
    <property type="evidence" value="ECO:0007669"/>
    <property type="project" value="TreeGrafter"/>
</dbReference>
<dbReference type="GO" id="GO:0030089">
    <property type="term" value="C:phycobilisome"/>
    <property type="evidence" value="ECO:0007669"/>
    <property type="project" value="UniProtKB-KW"/>
</dbReference>
<evidence type="ECO:0000256" key="3">
    <source>
        <dbReference type="ARBA" id="ARBA00045876"/>
    </source>
</evidence>
<dbReference type="SMART" id="SM00567">
    <property type="entry name" value="EZ_HEAT"/>
    <property type="match status" value="2"/>
</dbReference>
<keyword evidence="5" id="KW-1185">Reference proteome</keyword>
<dbReference type="InterPro" id="IPR004155">
    <property type="entry name" value="PBS_lyase_HEAT"/>
</dbReference>
<dbReference type="Pfam" id="PF13646">
    <property type="entry name" value="HEAT_2"/>
    <property type="match status" value="1"/>
</dbReference>
<dbReference type="InterPro" id="IPR021133">
    <property type="entry name" value="HEAT_type_2"/>
</dbReference>
<name>A0A3N6P231_9CYAN</name>
<evidence type="ECO:0000256" key="1">
    <source>
        <dbReference type="ARBA" id="ARBA00022549"/>
    </source>
</evidence>
<dbReference type="SUPFAM" id="SSF48371">
    <property type="entry name" value="ARM repeat"/>
    <property type="match status" value="1"/>
</dbReference>
<comment type="caution">
    <text evidence="4">The sequence shown here is derived from an EMBL/GenBank/DDBJ whole genome shotgun (WGS) entry which is preliminary data.</text>
</comment>
<reference evidence="4 5" key="1">
    <citation type="journal article" date="2018" name="ACS Chem. Biol.">
        <title>Ketoreductase domain dysfunction expands chemodiversity: malyngamide biosynthesis in the cyanobacterium Okeania hirsuta.</title>
        <authorList>
            <person name="Moss N.A."/>
            <person name="Leao T."/>
            <person name="Rankin M."/>
            <person name="McCullough T.M."/>
            <person name="Qu P."/>
            <person name="Korobeynikov A."/>
            <person name="Smith J.L."/>
            <person name="Gerwick L."/>
            <person name="Gerwick W.H."/>
        </authorList>
    </citation>
    <scope>NUCLEOTIDE SEQUENCE [LARGE SCALE GENOMIC DNA]</scope>
    <source>
        <strain evidence="4 5">PAB10Feb10-1</strain>
    </source>
</reference>
<comment type="function">
    <text evidence="3">Catalyzes the hydroxylation of the N(6)-(4-aminobutyl)-L-lysine intermediate produced by deoxyhypusine synthase/DHPS on a critical lysine of the eukaryotic translation initiation factor 5A/eIF-5A. This is the second step of the post-translational modification of that lysine into an unusual amino acid residue named hypusine. Hypusination is unique to mature eIF-5A factor and is essential for its function.</text>
</comment>
<dbReference type="PANTHER" id="PTHR12697">
    <property type="entry name" value="PBS LYASE HEAT-LIKE PROTEIN"/>
    <property type="match status" value="1"/>
</dbReference>
<protein>
    <submittedName>
        <fullName evidence="4">HEAT repeat domain-containing protein</fullName>
    </submittedName>
</protein>
<gene>
    <name evidence="4" type="ORF">D5R40_28465</name>
</gene>
<evidence type="ECO:0000313" key="4">
    <source>
        <dbReference type="EMBL" id="RQH26175.1"/>
    </source>
</evidence>
<dbReference type="Gene3D" id="1.25.10.10">
    <property type="entry name" value="Leucine-rich Repeat Variant"/>
    <property type="match status" value="1"/>
</dbReference>